<keyword evidence="1" id="KW-0812">Transmembrane</keyword>
<accession>I2FJJ1</accession>
<dbReference type="EMBL" id="AB716307">
    <property type="protein sequence ID" value="BAM15176.1"/>
    <property type="molecule type" value="Genomic_DNA"/>
</dbReference>
<keyword evidence="1" id="KW-0472">Membrane</keyword>
<reference evidence="2" key="1">
    <citation type="submission" date="2012-05" db="EMBL/GenBank/DDBJ databases">
        <title>Distribution of dehalogenation activities and characterization of organohalide-responsive genes in marine subsurface sediments of the Nankai Trough plate-subduction zone.</title>
        <authorList>
            <person name="Futagami T."/>
            <person name="Morono Y."/>
            <person name="Terada T."/>
            <person name="Kaksonen A.H."/>
            <person name="Inagaki F."/>
        </authorList>
    </citation>
    <scope>NUCLEOTIDE SEQUENCE</scope>
</reference>
<proteinExistence type="predicted"/>
<name>I2FJJ1_9ZZZZ</name>
<dbReference type="AlphaFoldDB" id="I2FJJ1"/>
<protein>
    <submittedName>
        <fullName evidence="2">Uncharacterized protein</fullName>
    </submittedName>
</protein>
<keyword evidence="1" id="KW-1133">Transmembrane helix</keyword>
<sequence>MLKSGARLFASLELVFSAHHFLLTVLRPIITGKIYFSCRNNIRKRVTMRPMKKMPLAALTGSKLLKSLINRSSGWAISEP</sequence>
<organism evidence="2">
    <name type="scientific">uncultured microorganism</name>
    <dbReference type="NCBI Taxonomy" id="358574"/>
    <lineage>
        <taxon>unclassified sequences</taxon>
        <taxon>environmental samples</taxon>
    </lineage>
</organism>
<evidence type="ECO:0000256" key="1">
    <source>
        <dbReference type="SAM" id="Phobius"/>
    </source>
</evidence>
<feature type="transmembrane region" description="Helical" evidence="1">
    <location>
        <begin position="20"/>
        <end position="38"/>
    </location>
</feature>
<evidence type="ECO:0000313" key="2">
    <source>
        <dbReference type="EMBL" id="BAM15176.1"/>
    </source>
</evidence>